<dbReference type="InterPro" id="IPR000515">
    <property type="entry name" value="MetI-like"/>
</dbReference>
<gene>
    <name evidence="9" type="ORF">LIP_2346</name>
</gene>
<dbReference type="OrthoDB" id="9783218at2"/>
<dbReference type="STRING" id="1555112.LIP_2346"/>
<protein>
    <submittedName>
        <fullName evidence="9">Glutathione ABC transporter permease GsiD</fullName>
    </submittedName>
</protein>
<evidence type="ECO:0000256" key="7">
    <source>
        <dbReference type="RuleBase" id="RU363032"/>
    </source>
</evidence>
<keyword evidence="2 7" id="KW-0813">Transport</keyword>
<organism evidence="9 10">
    <name type="scientific">Limnochorda pilosa</name>
    <dbReference type="NCBI Taxonomy" id="1555112"/>
    <lineage>
        <taxon>Bacteria</taxon>
        <taxon>Bacillati</taxon>
        <taxon>Bacillota</taxon>
        <taxon>Limnochordia</taxon>
        <taxon>Limnochordales</taxon>
        <taxon>Limnochordaceae</taxon>
        <taxon>Limnochorda</taxon>
    </lineage>
</organism>
<dbReference type="PATRIC" id="fig|1555112.3.peg.2392"/>
<dbReference type="InterPro" id="IPR035906">
    <property type="entry name" value="MetI-like_sf"/>
</dbReference>
<keyword evidence="4 7" id="KW-0812">Transmembrane</keyword>
<dbReference type="EMBL" id="AP014924">
    <property type="protein sequence ID" value="BAS28187.1"/>
    <property type="molecule type" value="Genomic_DNA"/>
</dbReference>
<dbReference type="AlphaFoldDB" id="A0A0K2SMG5"/>
<comment type="subcellular location">
    <subcellularLocation>
        <location evidence="1 7">Cell membrane</location>
        <topology evidence="1 7">Multi-pass membrane protein</topology>
    </subcellularLocation>
</comment>
<dbReference type="Pfam" id="PF00528">
    <property type="entry name" value="BPD_transp_1"/>
    <property type="match status" value="1"/>
</dbReference>
<feature type="transmembrane region" description="Helical" evidence="7">
    <location>
        <begin position="66"/>
        <end position="92"/>
    </location>
</feature>
<evidence type="ECO:0000256" key="1">
    <source>
        <dbReference type="ARBA" id="ARBA00004651"/>
    </source>
</evidence>
<dbReference type="KEGG" id="lpil:LIP_2346"/>
<proteinExistence type="inferred from homology"/>
<dbReference type="PANTHER" id="PTHR43386">
    <property type="entry name" value="OLIGOPEPTIDE TRANSPORT SYSTEM PERMEASE PROTEIN APPC"/>
    <property type="match status" value="1"/>
</dbReference>
<evidence type="ECO:0000256" key="6">
    <source>
        <dbReference type="ARBA" id="ARBA00023136"/>
    </source>
</evidence>
<reference evidence="10" key="1">
    <citation type="submission" date="2015-07" db="EMBL/GenBank/DDBJ databases">
        <title>Complete genome sequence and phylogenetic analysis of Limnochorda pilosa.</title>
        <authorList>
            <person name="Watanabe M."/>
            <person name="Kojima H."/>
            <person name="Fukui M."/>
        </authorList>
    </citation>
    <scope>NUCLEOTIDE SEQUENCE [LARGE SCALE GENOMIC DNA]</scope>
    <source>
        <strain evidence="10">HC45</strain>
    </source>
</reference>
<feature type="transmembrane region" description="Helical" evidence="7">
    <location>
        <begin position="99"/>
        <end position="120"/>
    </location>
</feature>
<dbReference type="InterPro" id="IPR050366">
    <property type="entry name" value="BP-dependent_transpt_permease"/>
</dbReference>
<evidence type="ECO:0000256" key="3">
    <source>
        <dbReference type="ARBA" id="ARBA00022475"/>
    </source>
</evidence>
<dbReference type="RefSeq" id="WP_068138143.1">
    <property type="nucleotide sequence ID" value="NZ_AP014924.1"/>
</dbReference>
<evidence type="ECO:0000256" key="5">
    <source>
        <dbReference type="ARBA" id="ARBA00022989"/>
    </source>
</evidence>
<evidence type="ECO:0000256" key="2">
    <source>
        <dbReference type="ARBA" id="ARBA00022448"/>
    </source>
</evidence>
<dbReference type="GO" id="GO:0055085">
    <property type="term" value="P:transmembrane transport"/>
    <property type="evidence" value="ECO:0007669"/>
    <property type="project" value="InterPro"/>
</dbReference>
<accession>A0A0K2SMG5</accession>
<dbReference type="Proteomes" id="UP000065807">
    <property type="component" value="Chromosome"/>
</dbReference>
<keyword evidence="5 7" id="KW-1133">Transmembrane helix</keyword>
<dbReference type="PANTHER" id="PTHR43386:SF1">
    <property type="entry name" value="D,D-DIPEPTIDE TRANSPORT SYSTEM PERMEASE PROTEIN DDPC-RELATED"/>
    <property type="match status" value="1"/>
</dbReference>
<name>A0A0K2SMG5_LIMPI</name>
<feature type="domain" description="ABC transmembrane type-1" evidence="8">
    <location>
        <begin position="64"/>
        <end position="253"/>
    </location>
</feature>
<dbReference type="GO" id="GO:0005886">
    <property type="term" value="C:plasma membrane"/>
    <property type="evidence" value="ECO:0007669"/>
    <property type="project" value="UniProtKB-SubCell"/>
</dbReference>
<evidence type="ECO:0000313" key="9">
    <source>
        <dbReference type="EMBL" id="BAS28187.1"/>
    </source>
</evidence>
<sequence>MNRLRAGTVLLGAMVLVAVVAPALAPVGPLEPDYRVLFSGPSPGHPLGTDELGRDVFSRVLHGGRWSLSVALAATVLAAAAGTVLGMAAVALGSWVDGVLSRCVDALLAFPGVLLALVAVTALGPGLGQTIAVLGLLGTPTFFRLSRGRMREVWTAAFVVAARAAGASEARILGRHVLPSVAGFLAIQAASTASTFLLVEATLSYLGLGVPPPTPTWGNVLQEARSYLIRQPWAVVGPGVALALTALALQLLSDGLRDRLDPMARGQNVTAAARRAPRRTAG</sequence>
<evidence type="ECO:0000256" key="4">
    <source>
        <dbReference type="ARBA" id="ARBA00022692"/>
    </source>
</evidence>
<reference evidence="10" key="2">
    <citation type="journal article" date="2016" name="Int. J. Syst. Evol. Microbiol.">
        <title>Complete genome sequence and cell structure of Limnochorda pilosa, a Gram-negative spore-former within the phylum Firmicutes.</title>
        <authorList>
            <person name="Watanabe M."/>
            <person name="Kojima H."/>
            <person name="Fukui M."/>
        </authorList>
    </citation>
    <scope>NUCLEOTIDE SEQUENCE [LARGE SCALE GENOMIC DNA]</scope>
    <source>
        <strain evidence="10">HC45</strain>
    </source>
</reference>
<dbReference type="SUPFAM" id="SSF161098">
    <property type="entry name" value="MetI-like"/>
    <property type="match status" value="1"/>
</dbReference>
<keyword evidence="3" id="KW-1003">Cell membrane</keyword>
<dbReference type="PROSITE" id="PS50928">
    <property type="entry name" value="ABC_TM1"/>
    <property type="match status" value="1"/>
</dbReference>
<comment type="similarity">
    <text evidence="7">Belongs to the binding-protein-dependent transport system permease family.</text>
</comment>
<dbReference type="Gene3D" id="1.10.3720.10">
    <property type="entry name" value="MetI-like"/>
    <property type="match status" value="1"/>
</dbReference>
<dbReference type="CDD" id="cd06261">
    <property type="entry name" value="TM_PBP2"/>
    <property type="match status" value="1"/>
</dbReference>
<evidence type="ECO:0000259" key="8">
    <source>
        <dbReference type="PROSITE" id="PS50928"/>
    </source>
</evidence>
<keyword evidence="10" id="KW-1185">Reference proteome</keyword>
<keyword evidence="6 7" id="KW-0472">Membrane</keyword>
<evidence type="ECO:0000313" key="10">
    <source>
        <dbReference type="Proteomes" id="UP000065807"/>
    </source>
</evidence>